<evidence type="ECO:0000313" key="3">
    <source>
        <dbReference type="EMBL" id="RMC20273.1"/>
    </source>
</evidence>
<dbReference type="PROSITE" id="PS50966">
    <property type="entry name" value="ZF_SWIM"/>
    <property type="match status" value="1"/>
</dbReference>
<dbReference type="PANTHER" id="PTHR22619:SF3">
    <property type="entry name" value="ZINC FINGER SWIM DOMAIN-CONTAINING PROTEIN 6"/>
    <property type="match status" value="1"/>
</dbReference>
<dbReference type="InterPro" id="IPR007527">
    <property type="entry name" value="Znf_SWIM"/>
</dbReference>
<dbReference type="Proteomes" id="UP000269221">
    <property type="component" value="Unassembled WGS sequence"/>
</dbReference>
<name>A0A3M0L4S3_HIRRU</name>
<gene>
    <name evidence="3" type="ORF">DUI87_01119</name>
</gene>
<keyword evidence="1" id="KW-0862">Zinc</keyword>
<dbReference type="PANTHER" id="PTHR22619">
    <property type="entry name" value="ZINC FINGER SWIM DOMAIN CONTAINING PROTEIN 4, 5, 6"/>
    <property type="match status" value="1"/>
</dbReference>
<dbReference type="STRING" id="333673.A0A3M0L4S3"/>
<feature type="domain" description="SWIM-type" evidence="2">
    <location>
        <begin position="60"/>
        <end position="97"/>
    </location>
</feature>
<dbReference type="GO" id="GO:0031462">
    <property type="term" value="C:Cul2-RING ubiquitin ligase complex"/>
    <property type="evidence" value="ECO:0007669"/>
    <property type="project" value="TreeGrafter"/>
</dbReference>
<proteinExistence type="predicted"/>
<keyword evidence="4" id="KW-1185">Reference proteome</keyword>
<dbReference type="OrthoDB" id="10013584at2759"/>
<dbReference type="AlphaFoldDB" id="A0A3M0L4S3"/>
<dbReference type="EMBL" id="QRBI01000093">
    <property type="protein sequence ID" value="RMC20273.1"/>
    <property type="molecule type" value="Genomic_DNA"/>
</dbReference>
<keyword evidence="1" id="KW-0863">Zinc-finger</keyword>
<sequence length="335" mass="36998">MVKTMVKTMVKQAVPCSPWVCRECRDPPTAPGGGAHAGAGFHLSGTVTDPAMQSEPETVCNVAISFDRCKITSVTCSCGNKDIFYCAHVVALSLYRIRKPDEVKLHLPISETLFQMNRDQLQKFVQYLITVHHTEVLPTAQKLADEILSQNSEINQVHEPMPAGFKTDPLLGKAKTISNGGGTSVINIFAKKKVTAQKQLPPEKRGVRICESNNCRHQGQCRRRCSRHQSRISPAAYGEDHGEADVPLQPMEVNGEAGGCLKVYVTHWKPMMEQAPGRNCDPVEGTYGGAVNEELYPVGRTHIGKVHRELLPIGRTQHWSRGRMLLPGEEVVVEM</sequence>
<accession>A0A3M0L4S3</accession>
<evidence type="ECO:0000313" key="4">
    <source>
        <dbReference type="Proteomes" id="UP000269221"/>
    </source>
</evidence>
<organism evidence="3 4">
    <name type="scientific">Hirundo rustica rustica</name>
    <dbReference type="NCBI Taxonomy" id="333673"/>
    <lineage>
        <taxon>Eukaryota</taxon>
        <taxon>Metazoa</taxon>
        <taxon>Chordata</taxon>
        <taxon>Craniata</taxon>
        <taxon>Vertebrata</taxon>
        <taxon>Euteleostomi</taxon>
        <taxon>Archelosauria</taxon>
        <taxon>Archosauria</taxon>
        <taxon>Dinosauria</taxon>
        <taxon>Saurischia</taxon>
        <taxon>Theropoda</taxon>
        <taxon>Coelurosauria</taxon>
        <taxon>Aves</taxon>
        <taxon>Neognathae</taxon>
        <taxon>Neoaves</taxon>
        <taxon>Telluraves</taxon>
        <taxon>Australaves</taxon>
        <taxon>Passeriformes</taxon>
        <taxon>Sylvioidea</taxon>
        <taxon>Hirundinidae</taxon>
        <taxon>Hirundo</taxon>
    </lineage>
</organism>
<protein>
    <recommendedName>
        <fullName evidence="2">SWIM-type domain-containing protein</fullName>
    </recommendedName>
</protein>
<dbReference type="GO" id="GO:0008270">
    <property type="term" value="F:zinc ion binding"/>
    <property type="evidence" value="ECO:0007669"/>
    <property type="project" value="UniProtKB-KW"/>
</dbReference>
<keyword evidence="1" id="KW-0479">Metal-binding</keyword>
<comment type="caution">
    <text evidence="3">The sequence shown here is derived from an EMBL/GenBank/DDBJ whole genome shotgun (WGS) entry which is preliminary data.</text>
</comment>
<evidence type="ECO:0000259" key="2">
    <source>
        <dbReference type="PROSITE" id="PS50966"/>
    </source>
</evidence>
<reference evidence="3 4" key="1">
    <citation type="submission" date="2018-07" db="EMBL/GenBank/DDBJ databases">
        <title>A high quality draft genome assembly of the barn swallow (H. rustica rustica).</title>
        <authorList>
            <person name="Formenti G."/>
            <person name="Chiara M."/>
            <person name="Poveda L."/>
            <person name="Francoijs K.-J."/>
            <person name="Bonisoli-Alquati A."/>
            <person name="Canova L."/>
            <person name="Gianfranceschi L."/>
            <person name="Horner D.S."/>
            <person name="Saino N."/>
        </authorList>
    </citation>
    <scope>NUCLEOTIDE SEQUENCE [LARGE SCALE GENOMIC DNA]</scope>
    <source>
        <strain evidence="3">Chelidonia</strain>
        <tissue evidence="3">Blood</tissue>
    </source>
</reference>
<evidence type="ECO:0000256" key="1">
    <source>
        <dbReference type="PROSITE-ProRule" id="PRU00325"/>
    </source>
</evidence>